<protein>
    <submittedName>
        <fullName evidence="1">Uncharacterized protein</fullName>
    </submittedName>
</protein>
<name>A0A1G8BQ35_CHIFI</name>
<gene>
    <name evidence="1" type="ORF">SAMN04488121_111119</name>
</gene>
<reference evidence="1 2" key="1">
    <citation type="submission" date="2016-10" db="EMBL/GenBank/DDBJ databases">
        <authorList>
            <person name="de Groot N.N."/>
        </authorList>
    </citation>
    <scope>NUCLEOTIDE SEQUENCE [LARGE SCALE GENOMIC DNA]</scope>
    <source>
        <strain evidence="1 2">DSM 527</strain>
    </source>
</reference>
<dbReference type="Pfam" id="PF19781">
    <property type="entry name" value="DUF6266"/>
    <property type="match status" value="1"/>
</dbReference>
<dbReference type="EMBL" id="FNBN01000011">
    <property type="protein sequence ID" value="SDH35269.1"/>
    <property type="molecule type" value="Genomic_DNA"/>
</dbReference>
<proteinExistence type="predicted"/>
<organism evidence="1 2">
    <name type="scientific">Chitinophaga filiformis</name>
    <name type="common">Myxococcus filiformis</name>
    <name type="synonym">Flexibacter filiformis</name>
    <dbReference type="NCBI Taxonomy" id="104663"/>
    <lineage>
        <taxon>Bacteria</taxon>
        <taxon>Pseudomonadati</taxon>
        <taxon>Bacteroidota</taxon>
        <taxon>Chitinophagia</taxon>
        <taxon>Chitinophagales</taxon>
        <taxon>Chitinophagaceae</taxon>
        <taxon>Chitinophaga</taxon>
    </lineage>
</organism>
<dbReference type="AlphaFoldDB" id="A0A1G8BQ35"/>
<dbReference type="Proteomes" id="UP000199045">
    <property type="component" value="Unassembled WGS sequence"/>
</dbReference>
<dbReference type="OrthoDB" id="821958at2"/>
<evidence type="ECO:0000313" key="2">
    <source>
        <dbReference type="Proteomes" id="UP000199045"/>
    </source>
</evidence>
<dbReference type="STRING" id="104663.SAMN04488121_111119"/>
<sequence>MGKYLKGILGPFSGLVGTVVGASWKGISVMRSRTTKSNKPATEGQMKQRTAFTLITEFLNPLRDLIKISFQAYQKGMTPYNAAFKVNIENAITGVYPVLAINYPQVVIGKGRLLGPPEFTMAATVAAKLDFTWVNNAVVDSTNGTDLLTILLYNPLKQSYVTAAGVAARSAQSYSLTVPAQWSTDTVHAWILFVSFDGKVNSDSRYVGDIEIQ</sequence>
<dbReference type="RefSeq" id="WP_089837829.1">
    <property type="nucleotide sequence ID" value="NZ_FNBN01000011.1"/>
</dbReference>
<evidence type="ECO:0000313" key="1">
    <source>
        <dbReference type="EMBL" id="SDH35269.1"/>
    </source>
</evidence>
<accession>A0A1G8BQ35</accession>
<dbReference type="InterPro" id="IPR046233">
    <property type="entry name" value="DUF6266"/>
</dbReference>